<gene>
    <name evidence="2" type="ORF">ACHAWO_008505</name>
</gene>
<feature type="signal peptide" evidence="1">
    <location>
        <begin position="1"/>
        <end position="18"/>
    </location>
</feature>
<proteinExistence type="predicted"/>
<dbReference type="Proteomes" id="UP001530400">
    <property type="component" value="Unassembled WGS sequence"/>
</dbReference>
<protein>
    <submittedName>
        <fullName evidence="2">Uncharacterized protein</fullName>
    </submittedName>
</protein>
<feature type="chain" id="PRO_5044827086" evidence="1">
    <location>
        <begin position="19"/>
        <end position="178"/>
    </location>
</feature>
<sequence>MVSLLVLLLLLFVAPFESRQLSKSDKVQVLDLSDLPQDEDDEDRILPDETDPCLIKTVVYTDPDDVFFDLDLMQVIISDTPVCYDQDLEDCISPEGFTEFGSAVCRVIEPCFDEGCMSTLLCNEVVTEETLGVVCTGSGIAEFDLTVAAEDGPIIGTSDMLIQSPLGTGKITSEFEGA</sequence>
<dbReference type="EMBL" id="JALLPJ020001210">
    <property type="protein sequence ID" value="KAL3774109.1"/>
    <property type="molecule type" value="Genomic_DNA"/>
</dbReference>
<comment type="caution">
    <text evidence="2">The sequence shown here is derived from an EMBL/GenBank/DDBJ whole genome shotgun (WGS) entry which is preliminary data.</text>
</comment>
<organism evidence="2 3">
    <name type="scientific">Cyclotella atomus</name>
    <dbReference type="NCBI Taxonomy" id="382360"/>
    <lineage>
        <taxon>Eukaryota</taxon>
        <taxon>Sar</taxon>
        <taxon>Stramenopiles</taxon>
        <taxon>Ochrophyta</taxon>
        <taxon>Bacillariophyta</taxon>
        <taxon>Coscinodiscophyceae</taxon>
        <taxon>Thalassiosirophycidae</taxon>
        <taxon>Stephanodiscales</taxon>
        <taxon>Stephanodiscaceae</taxon>
        <taxon>Cyclotella</taxon>
    </lineage>
</organism>
<reference evidence="2 3" key="1">
    <citation type="submission" date="2024-10" db="EMBL/GenBank/DDBJ databases">
        <title>Updated reference genomes for cyclostephanoid diatoms.</title>
        <authorList>
            <person name="Roberts W.R."/>
            <person name="Alverson A.J."/>
        </authorList>
    </citation>
    <scope>NUCLEOTIDE SEQUENCE [LARGE SCALE GENOMIC DNA]</scope>
    <source>
        <strain evidence="2 3">AJA010-31</strain>
    </source>
</reference>
<name>A0ABD3NDK6_9STRA</name>
<keyword evidence="1" id="KW-0732">Signal</keyword>
<keyword evidence="3" id="KW-1185">Reference proteome</keyword>
<accession>A0ABD3NDK6</accession>
<dbReference type="AlphaFoldDB" id="A0ABD3NDK6"/>
<evidence type="ECO:0000313" key="2">
    <source>
        <dbReference type="EMBL" id="KAL3774109.1"/>
    </source>
</evidence>
<evidence type="ECO:0000313" key="3">
    <source>
        <dbReference type="Proteomes" id="UP001530400"/>
    </source>
</evidence>
<evidence type="ECO:0000256" key="1">
    <source>
        <dbReference type="SAM" id="SignalP"/>
    </source>
</evidence>